<dbReference type="RefSeq" id="WP_283742287.1">
    <property type="nucleotide sequence ID" value="NZ_JASJEV010000035.1"/>
</dbReference>
<evidence type="ECO:0000313" key="3">
    <source>
        <dbReference type="Proteomes" id="UP001321492"/>
    </source>
</evidence>
<keyword evidence="3" id="KW-1185">Reference proteome</keyword>
<dbReference type="Pfam" id="PF00700">
    <property type="entry name" value="Flagellin_C"/>
    <property type="match status" value="1"/>
</dbReference>
<protein>
    <submittedName>
        <fullName evidence="2">Flagellin</fullName>
    </submittedName>
</protein>
<accession>A0ABT7ALM6</accession>
<sequence length="97" mass="10280">DFQADSDINAALAELKSAAETLRAQASTFGANLSVLQNRQDFTKGLINTLTTGADSLVLADPNEEGAKLLALQTRQQLSQTAMSLANQADSAVLRLF</sequence>
<dbReference type="InterPro" id="IPR046358">
    <property type="entry name" value="Flagellin_C"/>
</dbReference>
<dbReference type="Gene3D" id="1.20.1330.10">
    <property type="entry name" value="f41 fragment of flagellin, N-terminal domain"/>
    <property type="match status" value="1"/>
</dbReference>
<reference evidence="2 3" key="1">
    <citation type="submission" date="2023-05" db="EMBL/GenBank/DDBJ databases">
        <title>Chelatococcus sp. nov., a moderately thermophilic bacterium isolated from hot spring microbial mat.</title>
        <authorList>
            <person name="Hu C.-J."/>
            <person name="Li W.-J."/>
        </authorList>
    </citation>
    <scope>NUCLEOTIDE SEQUENCE [LARGE SCALE GENOMIC DNA]</scope>
    <source>
        <strain evidence="2 3">SYSU G07232</strain>
    </source>
</reference>
<dbReference type="EMBL" id="JASJEV010000035">
    <property type="protein sequence ID" value="MDJ1160289.1"/>
    <property type="molecule type" value="Genomic_DNA"/>
</dbReference>
<feature type="non-terminal residue" evidence="2">
    <location>
        <position position="1"/>
    </location>
</feature>
<evidence type="ECO:0000313" key="2">
    <source>
        <dbReference type="EMBL" id="MDJ1160289.1"/>
    </source>
</evidence>
<proteinExistence type="predicted"/>
<organism evidence="2 3">
    <name type="scientific">Chelatococcus albus</name>
    <dbReference type="NCBI Taxonomy" id="3047466"/>
    <lineage>
        <taxon>Bacteria</taxon>
        <taxon>Pseudomonadati</taxon>
        <taxon>Pseudomonadota</taxon>
        <taxon>Alphaproteobacteria</taxon>
        <taxon>Hyphomicrobiales</taxon>
        <taxon>Chelatococcaceae</taxon>
        <taxon>Chelatococcus</taxon>
    </lineage>
</organism>
<gene>
    <name evidence="2" type="ORF">QNA08_18930</name>
</gene>
<dbReference type="SUPFAM" id="SSF64518">
    <property type="entry name" value="Phase 1 flagellin"/>
    <property type="match status" value="1"/>
</dbReference>
<keyword evidence="2" id="KW-0969">Cilium</keyword>
<keyword evidence="2" id="KW-0966">Cell projection</keyword>
<name>A0ABT7ALM6_9HYPH</name>
<comment type="caution">
    <text evidence="2">The sequence shown here is derived from an EMBL/GenBank/DDBJ whole genome shotgun (WGS) entry which is preliminary data.</text>
</comment>
<evidence type="ECO:0000259" key="1">
    <source>
        <dbReference type="Pfam" id="PF00700"/>
    </source>
</evidence>
<feature type="domain" description="Flagellin C-terminal" evidence="1">
    <location>
        <begin position="15"/>
        <end position="97"/>
    </location>
</feature>
<dbReference type="Proteomes" id="UP001321492">
    <property type="component" value="Unassembled WGS sequence"/>
</dbReference>
<keyword evidence="2" id="KW-0282">Flagellum</keyword>